<keyword evidence="4 5" id="KW-0472">Membrane</keyword>
<name>A0A1H3AZS5_THIRO</name>
<evidence type="ECO:0000259" key="6">
    <source>
        <dbReference type="Pfam" id="PF00892"/>
    </source>
</evidence>
<evidence type="ECO:0000256" key="4">
    <source>
        <dbReference type="ARBA" id="ARBA00023136"/>
    </source>
</evidence>
<feature type="transmembrane region" description="Helical" evidence="5">
    <location>
        <begin position="189"/>
        <end position="209"/>
    </location>
</feature>
<dbReference type="InterPro" id="IPR050186">
    <property type="entry name" value="TPT_transporter"/>
</dbReference>
<feature type="transmembrane region" description="Helical" evidence="5">
    <location>
        <begin position="98"/>
        <end position="117"/>
    </location>
</feature>
<keyword evidence="3 5" id="KW-1133">Transmembrane helix</keyword>
<feature type="domain" description="EamA" evidence="6">
    <location>
        <begin position="161"/>
        <end position="297"/>
    </location>
</feature>
<dbReference type="SUPFAM" id="SSF103481">
    <property type="entry name" value="Multidrug resistance efflux transporter EmrE"/>
    <property type="match status" value="2"/>
</dbReference>
<dbReference type="EMBL" id="FNNZ01000022">
    <property type="protein sequence ID" value="SDX35230.1"/>
    <property type="molecule type" value="Genomic_DNA"/>
</dbReference>
<evidence type="ECO:0000256" key="1">
    <source>
        <dbReference type="ARBA" id="ARBA00004141"/>
    </source>
</evidence>
<sequence length="300" mass="32674">MDFSDFAHLWILFSLASAFFHASRLAVTKHLSLDFSTEVLTFYVNLSSLVITLPLILWYRDFPFHEPAYLMAVLSGGILSAFGGWALNAALHKTEVSLVGPLMTLTPGFAILIEWLVTGALPASVGLIGVLLLVGGGYILSLGDHEVRWYLPFKRLVTDPGSVLGLIAAACFAAASVVGRIGIQLSDPLSFAVIVALVNPLVIFVLFSLRDRGFYRQIFTPQARRRIRPLLVLGALFALMRIADQIALSLTLASYAMAVKRTAGVFSVVLGRWFFNEQHVVIKLIGSAVMLLGVVALTQK</sequence>
<feature type="transmembrane region" description="Helical" evidence="5">
    <location>
        <begin position="230"/>
        <end position="258"/>
    </location>
</feature>
<accession>A0A1H3AZS5</accession>
<feature type="transmembrane region" description="Helical" evidence="5">
    <location>
        <begin position="278"/>
        <end position="297"/>
    </location>
</feature>
<dbReference type="OrthoDB" id="5759671at2"/>
<dbReference type="Pfam" id="PF00892">
    <property type="entry name" value="EamA"/>
    <property type="match status" value="2"/>
</dbReference>
<feature type="domain" description="EamA" evidence="6">
    <location>
        <begin position="9"/>
        <end position="141"/>
    </location>
</feature>
<dbReference type="AlphaFoldDB" id="A0A1H3AZS5"/>
<dbReference type="InterPro" id="IPR000620">
    <property type="entry name" value="EamA_dom"/>
</dbReference>
<dbReference type="PANTHER" id="PTHR11132">
    <property type="entry name" value="SOLUTE CARRIER FAMILY 35"/>
    <property type="match status" value="1"/>
</dbReference>
<dbReference type="Proteomes" id="UP000198816">
    <property type="component" value="Unassembled WGS sequence"/>
</dbReference>
<evidence type="ECO:0000256" key="2">
    <source>
        <dbReference type="ARBA" id="ARBA00022692"/>
    </source>
</evidence>
<feature type="transmembrane region" description="Helical" evidence="5">
    <location>
        <begin position="69"/>
        <end position="91"/>
    </location>
</feature>
<comment type="subcellular location">
    <subcellularLocation>
        <location evidence="1">Membrane</location>
        <topology evidence="1">Multi-pass membrane protein</topology>
    </subcellularLocation>
</comment>
<protein>
    <submittedName>
        <fullName evidence="7">Uncharacterized membrane protein</fullName>
    </submittedName>
</protein>
<feature type="transmembrane region" description="Helical" evidence="5">
    <location>
        <begin position="39"/>
        <end position="57"/>
    </location>
</feature>
<organism evidence="7 8">
    <name type="scientific">Thiocapsa roseopersicina</name>
    <dbReference type="NCBI Taxonomy" id="1058"/>
    <lineage>
        <taxon>Bacteria</taxon>
        <taxon>Pseudomonadati</taxon>
        <taxon>Pseudomonadota</taxon>
        <taxon>Gammaproteobacteria</taxon>
        <taxon>Chromatiales</taxon>
        <taxon>Chromatiaceae</taxon>
        <taxon>Thiocapsa</taxon>
    </lineage>
</organism>
<feature type="transmembrane region" description="Helical" evidence="5">
    <location>
        <begin position="6"/>
        <end position="27"/>
    </location>
</feature>
<dbReference type="InterPro" id="IPR037185">
    <property type="entry name" value="EmrE-like"/>
</dbReference>
<reference evidence="8" key="1">
    <citation type="submission" date="2016-10" db="EMBL/GenBank/DDBJ databases">
        <authorList>
            <person name="Varghese N."/>
            <person name="Submissions S."/>
        </authorList>
    </citation>
    <scope>NUCLEOTIDE SEQUENCE [LARGE SCALE GENOMIC DNA]</scope>
    <source>
        <strain evidence="8">DSM 217</strain>
    </source>
</reference>
<proteinExistence type="predicted"/>
<evidence type="ECO:0000256" key="5">
    <source>
        <dbReference type="SAM" id="Phobius"/>
    </source>
</evidence>
<keyword evidence="2 5" id="KW-0812">Transmembrane</keyword>
<feature type="transmembrane region" description="Helical" evidence="5">
    <location>
        <begin position="163"/>
        <end position="183"/>
    </location>
</feature>
<gene>
    <name evidence="7" type="ORF">SAMN05421783_12223</name>
</gene>
<dbReference type="GO" id="GO:0016020">
    <property type="term" value="C:membrane"/>
    <property type="evidence" value="ECO:0007669"/>
    <property type="project" value="UniProtKB-SubCell"/>
</dbReference>
<feature type="transmembrane region" description="Helical" evidence="5">
    <location>
        <begin position="123"/>
        <end position="142"/>
    </location>
</feature>
<dbReference type="RefSeq" id="WP_093036019.1">
    <property type="nucleotide sequence ID" value="NZ_FNNZ01000022.1"/>
</dbReference>
<dbReference type="STRING" id="1058.SAMN05421783_12223"/>
<evidence type="ECO:0000313" key="7">
    <source>
        <dbReference type="EMBL" id="SDX35230.1"/>
    </source>
</evidence>
<keyword evidence="8" id="KW-1185">Reference proteome</keyword>
<evidence type="ECO:0000256" key="3">
    <source>
        <dbReference type="ARBA" id="ARBA00022989"/>
    </source>
</evidence>
<evidence type="ECO:0000313" key="8">
    <source>
        <dbReference type="Proteomes" id="UP000198816"/>
    </source>
</evidence>